<feature type="transmembrane region" description="Helical" evidence="1">
    <location>
        <begin position="21"/>
        <end position="46"/>
    </location>
</feature>
<dbReference type="RefSeq" id="WP_169171790.1">
    <property type="nucleotide sequence ID" value="NZ_JAAIII010000002.1"/>
</dbReference>
<dbReference type="EMBL" id="JAAIII010000002">
    <property type="protein sequence ID" value="NMM93761.1"/>
    <property type="molecule type" value="Genomic_DNA"/>
</dbReference>
<name>A0A7Y0ER23_9BIFI</name>
<protein>
    <recommendedName>
        <fullName evidence="4">ABC transporter permease</fullName>
    </recommendedName>
</protein>
<evidence type="ECO:0000313" key="2">
    <source>
        <dbReference type="EMBL" id="NMM93761.1"/>
    </source>
</evidence>
<sequence length="371" mass="40004">MIFSAILSESWRNLATGTSRALASATVLIITALIMSGFDLASILALQQESDEWISSGAAIHIISGDRQISPVTCTNLAHTTGTQSDGTIIQPIQASGAIKKDETITLNAMPNAPLDAWQATPSLAEVLGIGQSQQAHSGVWISSQLAQTLYVHEGDVLDTTQGPMHISAIFPWPDDSRDQRIAYAIIIPTPAGSDEVWDECWSTIFPSSTSAEDLLSTTAITTLSAMPATQTKQANTALGTNADFSYQYHHRSTRIMLVTIPIVSFIIALAIIRTRKIEIADDLHMGIPRSGLYLTTALETLAWSLPSILVITASMYLSIAVVSSKDNANTLTMVQLPFLIVCLITAQLGTITGITSIQGTKLFKFFKRRQ</sequence>
<feature type="transmembrane region" description="Helical" evidence="1">
    <location>
        <begin position="293"/>
        <end position="317"/>
    </location>
</feature>
<evidence type="ECO:0000313" key="3">
    <source>
        <dbReference type="Proteomes" id="UP000532194"/>
    </source>
</evidence>
<gene>
    <name evidence="2" type="ORF">G1C95_0946</name>
</gene>
<keyword evidence="1" id="KW-0812">Transmembrane</keyword>
<evidence type="ECO:0008006" key="4">
    <source>
        <dbReference type="Google" id="ProtNLM"/>
    </source>
</evidence>
<organism evidence="2 3">
    <name type="scientific">Bifidobacterium oedipodis</name>
    <dbReference type="NCBI Taxonomy" id="2675322"/>
    <lineage>
        <taxon>Bacteria</taxon>
        <taxon>Bacillati</taxon>
        <taxon>Actinomycetota</taxon>
        <taxon>Actinomycetes</taxon>
        <taxon>Bifidobacteriales</taxon>
        <taxon>Bifidobacteriaceae</taxon>
        <taxon>Bifidobacterium</taxon>
    </lineage>
</organism>
<reference evidence="2 3" key="1">
    <citation type="submission" date="2020-02" db="EMBL/GenBank/DDBJ databases">
        <title>Characterization of phylogenetic diversity of novel bifidobacterial species isolated in Czech ZOOs.</title>
        <authorList>
            <person name="Lugli G.A."/>
            <person name="Vera N.B."/>
            <person name="Ventura M."/>
        </authorList>
    </citation>
    <scope>NUCLEOTIDE SEQUENCE [LARGE SCALE GENOMIC DNA]</scope>
    <source>
        <strain evidence="2 3">DSM 109957</strain>
    </source>
</reference>
<keyword evidence="1" id="KW-1133">Transmembrane helix</keyword>
<dbReference type="AlphaFoldDB" id="A0A7Y0ER23"/>
<dbReference type="Proteomes" id="UP000532194">
    <property type="component" value="Unassembled WGS sequence"/>
</dbReference>
<proteinExistence type="predicted"/>
<keyword evidence="3" id="KW-1185">Reference proteome</keyword>
<evidence type="ECO:0000256" key="1">
    <source>
        <dbReference type="SAM" id="Phobius"/>
    </source>
</evidence>
<feature type="transmembrane region" description="Helical" evidence="1">
    <location>
        <begin position="337"/>
        <end position="360"/>
    </location>
</feature>
<accession>A0A7Y0ER23</accession>
<keyword evidence="1" id="KW-0472">Membrane</keyword>
<feature type="transmembrane region" description="Helical" evidence="1">
    <location>
        <begin position="256"/>
        <end position="273"/>
    </location>
</feature>
<comment type="caution">
    <text evidence="2">The sequence shown here is derived from an EMBL/GenBank/DDBJ whole genome shotgun (WGS) entry which is preliminary data.</text>
</comment>